<dbReference type="PANTHER" id="PTHR33198:SF20">
    <property type="entry name" value="RETROTRANSPOSON GAG DOMAIN-CONTAINING PROTEIN"/>
    <property type="match status" value="1"/>
</dbReference>
<dbReference type="EMBL" id="CAKOGL010000028">
    <property type="protein sequence ID" value="CAH2105554.1"/>
    <property type="molecule type" value="Genomic_DNA"/>
</dbReference>
<feature type="region of interest" description="Disordered" evidence="2">
    <location>
        <begin position="428"/>
        <end position="460"/>
    </location>
</feature>
<gene>
    <name evidence="4" type="ORF">EEDITHA_LOCUS19798</name>
</gene>
<dbReference type="InterPro" id="IPR001878">
    <property type="entry name" value="Znf_CCHC"/>
</dbReference>
<keyword evidence="1" id="KW-0479">Metal-binding</keyword>
<protein>
    <recommendedName>
        <fullName evidence="3">CCHC-type domain-containing protein</fullName>
    </recommendedName>
</protein>
<reference evidence="4" key="1">
    <citation type="submission" date="2022-03" db="EMBL/GenBank/DDBJ databases">
        <authorList>
            <person name="Tunstrom K."/>
        </authorList>
    </citation>
    <scope>NUCLEOTIDE SEQUENCE</scope>
</reference>
<keyword evidence="1" id="KW-0862">Zinc</keyword>
<feature type="region of interest" description="Disordered" evidence="2">
    <location>
        <begin position="205"/>
        <end position="241"/>
    </location>
</feature>
<feature type="compositionally biased region" description="Basic and acidic residues" evidence="2">
    <location>
        <begin position="227"/>
        <end position="241"/>
    </location>
</feature>
<name>A0AAU9V1Y2_EUPED</name>
<feature type="domain" description="CCHC-type" evidence="3">
    <location>
        <begin position="271"/>
        <end position="286"/>
    </location>
</feature>
<dbReference type="GO" id="GO:0008270">
    <property type="term" value="F:zinc ion binding"/>
    <property type="evidence" value="ECO:0007669"/>
    <property type="project" value="UniProtKB-KW"/>
</dbReference>
<sequence>MEHARPPSELVLEGGPASRADSWRKWLKQFNVFLKASGVYKESKEIQASLLVNLIGSEGYDIYLTFKYIKEEDQDDIDILIKKFNEYFGTKHNTTMARFRFFTRNQEIGETIDTYATALRLLSQPCEFEHLEDGLIRDRIVCGVTDSAVRDRLLRTDDLTLEKTITICQANEMSNEDSKQIETVKSGESASTSAVDALFGTRALRRGGGASSSAGGRDGRGGPLMRSDQRVRRGNSEFDSRRNNNSVNVKCCDACGISHYDNYRCPATFLKCFLCNNRGHVKRMCPMKNNNRQVHQLNNNMDSDLFHVSTLKEHYNLKDSKWYEILTLCKNGISEQFKLDSGSDLNVISLYTLKKLGFSINDLTPSNVKAPAPQPRSYFLKDDSGRIYKRNRRHLFKINRSKLLQPSLRKKEKCENVEECTSLYGDVEEHDTGRGEQVGEDISGPVGPNITLPGELDVTQPRIAARKAREKLALFFNKK</sequence>
<comment type="caution">
    <text evidence="4">The sequence shown here is derived from an EMBL/GenBank/DDBJ whole genome shotgun (WGS) entry which is preliminary data.</text>
</comment>
<evidence type="ECO:0000256" key="2">
    <source>
        <dbReference type="SAM" id="MobiDB-lite"/>
    </source>
</evidence>
<dbReference type="Proteomes" id="UP001153954">
    <property type="component" value="Unassembled WGS sequence"/>
</dbReference>
<accession>A0AAU9V1Y2</accession>
<dbReference type="PANTHER" id="PTHR33198">
    <property type="entry name" value="ANK_REP_REGION DOMAIN-CONTAINING PROTEIN-RELATED"/>
    <property type="match status" value="1"/>
</dbReference>
<keyword evidence="5" id="KW-1185">Reference proteome</keyword>
<dbReference type="GO" id="GO:0003676">
    <property type="term" value="F:nucleic acid binding"/>
    <property type="evidence" value="ECO:0007669"/>
    <property type="project" value="InterPro"/>
</dbReference>
<proteinExistence type="predicted"/>
<evidence type="ECO:0000259" key="3">
    <source>
        <dbReference type="PROSITE" id="PS50158"/>
    </source>
</evidence>
<dbReference type="AlphaFoldDB" id="A0AAU9V1Y2"/>
<evidence type="ECO:0000313" key="5">
    <source>
        <dbReference type="Proteomes" id="UP001153954"/>
    </source>
</evidence>
<dbReference type="PROSITE" id="PS50158">
    <property type="entry name" value="ZF_CCHC"/>
    <property type="match status" value="1"/>
</dbReference>
<evidence type="ECO:0000256" key="1">
    <source>
        <dbReference type="PROSITE-ProRule" id="PRU00047"/>
    </source>
</evidence>
<keyword evidence="1" id="KW-0863">Zinc-finger</keyword>
<evidence type="ECO:0000313" key="4">
    <source>
        <dbReference type="EMBL" id="CAH2105554.1"/>
    </source>
</evidence>
<organism evidence="4 5">
    <name type="scientific">Euphydryas editha</name>
    <name type="common">Edith's checkerspot</name>
    <dbReference type="NCBI Taxonomy" id="104508"/>
    <lineage>
        <taxon>Eukaryota</taxon>
        <taxon>Metazoa</taxon>
        <taxon>Ecdysozoa</taxon>
        <taxon>Arthropoda</taxon>
        <taxon>Hexapoda</taxon>
        <taxon>Insecta</taxon>
        <taxon>Pterygota</taxon>
        <taxon>Neoptera</taxon>
        <taxon>Endopterygota</taxon>
        <taxon>Lepidoptera</taxon>
        <taxon>Glossata</taxon>
        <taxon>Ditrysia</taxon>
        <taxon>Papilionoidea</taxon>
        <taxon>Nymphalidae</taxon>
        <taxon>Nymphalinae</taxon>
        <taxon>Euphydryas</taxon>
    </lineage>
</organism>